<evidence type="ECO:0000313" key="20">
    <source>
        <dbReference type="Proteomes" id="UP000182836"/>
    </source>
</evidence>
<feature type="domain" description="Ketosynthase family 3 (KS3)" evidence="18">
    <location>
        <begin position="35"/>
        <end position="443"/>
    </location>
</feature>
<dbReference type="GO" id="GO:0004315">
    <property type="term" value="F:3-oxoacyl-[acyl-carrier-protein] synthase activity"/>
    <property type="evidence" value="ECO:0007669"/>
    <property type="project" value="UniProtKB-UniRule"/>
</dbReference>
<comment type="pathway">
    <text evidence="1 14">Lipid metabolism; fatty acid biosynthesis.</text>
</comment>
<evidence type="ECO:0000256" key="15">
    <source>
        <dbReference type="PIRSR" id="PIRSR000447-1"/>
    </source>
</evidence>
<dbReference type="AlphaFoldDB" id="A0A1G8JXH9"/>
<name>A0A1G8JXH9_ANEMI</name>
<evidence type="ECO:0000256" key="6">
    <source>
        <dbReference type="ARBA" id="ARBA00022679"/>
    </source>
</evidence>
<evidence type="ECO:0000256" key="14">
    <source>
        <dbReference type="PIRNR" id="PIRNR000447"/>
    </source>
</evidence>
<evidence type="ECO:0000256" key="4">
    <source>
        <dbReference type="ARBA" id="ARBA00014657"/>
    </source>
</evidence>
<evidence type="ECO:0000256" key="2">
    <source>
        <dbReference type="ARBA" id="ARBA00008467"/>
    </source>
</evidence>
<evidence type="ECO:0000256" key="7">
    <source>
        <dbReference type="ARBA" id="ARBA00022832"/>
    </source>
</evidence>
<dbReference type="InterPro" id="IPR018201">
    <property type="entry name" value="Ketoacyl_synth_AS"/>
</dbReference>
<evidence type="ECO:0000256" key="3">
    <source>
        <dbReference type="ARBA" id="ARBA00012356"/>
    </source>
</evidence>
<evidence type="ECO:0000256" key="5">
    <source>
        <dbReference type="ARBA" id="ARBA00022516"/>
    </source>
</evidence>
<comment type="catalytic activity">
    <reaction evidence="12 14">
        <text>(9Z)-hexadecenoyl-[ACP] + malonyl-[ACP] + H(+) = 3-oxo-(11Z)-octadecenoyl-[ACP] + holo-[ACP] + CO2</text>
        <dbReference type="Rhea" id="RHEA:55040"/>
        <dbReference type="Rhea" id="RHEA-COMP:9623"/>
        <dbReference type="Rhea" id="RHEA-COMP:9685"/>
        <dbReference type="Rhea" id="RHEA-COMP:10800"/>
        <dbReference type="Rhea" id="RHEA-COMP:14074"/>
        <dbReference type="ChEBI" id="CHEBI:15378"/>
        <dbReference type="ChEBI" id="CHEBI:16526"/>
        <dbReference type="ChEBI" id="CHEBI:64479"/>
        <dbReference type="ChEBI" id="CHEBI:78449"/>
        <dbReference type="ChEBI" id="CHEBI:83989"/>
        <dbReference type="ChEBI" id="CHEBI:138538"/>
        <dbReference type="EC" id="2.3.1.179"/>
    </reaction>
</comment>
<dbReference type="SUPFAM" id="SSF53901">
    <property type="entry name" value="Thiolase-like"/>
    <property type="match status" value="2"/>
</dbReference>
<evidence type="ECO:0000256" key="11">
    <source>
        <dbReference type="ARBA" id="ARBA00024006"/>
    </source>
</evidence>
<dbReference type="Gene3D" id="3.40.47.10">
    <property type="match status" value="1"/>
</dbReference>
<dbReference type="PANTHER" id="PTHR11712:SF336">
    <property type="entry name" value="3-OXOACYL-[ACYL-CARRIER-PROTEIN] SYNTHASE, MITOCHONDRIAL"/>
    <property type="match status" value="1"/>
</dbReference>
<dbReference type="Proteomes" id="UP000182836">
    <property type="component" value="Unassembled WGS sequence"/>
</dbReference>
<proteinExistence type="inferred from homology"/>
<dbReference type="PROSITE" id="PS00606">
    <property type="entry name" value="KS3_1"/>
    <property type="match status" value="1"/>
</dbReference>
<dbReference type="PANTHER" id="PTHR11712">
    <property type="entry name" value="POLYKETIDE SYNTHASE-RELATED"/>
    <property type="match status" value="1"/>
</dbReference>
<keyword evidence="10 14" id="KW-0012">Acyltransferase</keyword>
<protein>
    <recommendedName>
        <fullName evidence="4 14">3-oxoacyl-[acyl-carrier-protein] synthase 2</fullName>
        <ecNumber evidence="3 14">2.3.1.179</ecNumber>
    </recommendedName>
</protein>
<feature type="compositionally biased region" description="Basic and acidic residues" evidence="17">
    <location>
        <begin position="244"/>
        <end position="259"/>
    </location>
</feature>
<dbReference type="InterPro" id="IPR000794">
    <property type="entry name" value="Beta-ketoacyl_synthase"/>
</dbReference>
<dbReference type="GO" id="GO:0005829">
    <property type="term" value="C:cytosol"/>
    <property type="evidence" value="ECO:0007669"/>
    <property type="project" value="TreeGrafter"/>
</dbReference>
<keyword evidence="6 14" id="KW-0808">Transferase</keyword>
<dbReference type="InterPro" id="IPR020841">
    <property type="entry name" value="PKS_Beta-ketoAc_synthase_dom"/>
</dbReference>
<dbReference type="InterPro" id="IPR014031">
    <property type="entry name" value="Ketoacyl_synth_C"/>
</dbReference>
<reference evidence="19 20" key="1">
    <citation type="submission" date="2016-10" db="EMBL/GenBank/DDBJ databases">
        <authorList>
            <person name="de Groot N.N."/>
        </authorList>
    </citation>
    <scope>NUCLEOTIDE SEQUENCE [LARGE SCALE GENOMIC DNA]</scope>
    <source>
        <strain evidence="19 20">DSM 2895</strain>
    </source>
</reference>
<dbReference type="SMART" id="SM00825">
    <property type="entry name" value="PKS_KS"/>
    <property type="match status" value="1"/>
</dbReference>
<evidence type="ECO:0000256" key="8">
    <source>
        <dbReference type="ARBA" id="ARBA00023098"/>
    </source>
</evidence>
<dbReference type="PIRSF" id="PIRSF000447">
    <property type="entry name" value="KAS_II"/>
    <property type="match status" value="1"/>
</dbReference>
<keyword evidence="9 14" id="KW-0275">Fatty acid biosynthesis</keyword>
<dbReference type="CDD" id="cd00834">
    <property type="entry name" value="KAS_I_II"/>
    <property type="match status" value="1"/>
</dbReference>
<evidence type="ECO:0000313" key="19">
    <source>
        <dbReference type="EMBL" id="SDI35859.1"/>
    </source>
</evidence>
<evidence type="ECO:0000256" key="1">
    <source>
        <dbReference type="ARBA" id="ARBA00005194"/>
    </source>
</evidence>
<dbReference type="InterPro" id="IPR016039">
    <property type="entry name" value="Thiolase-like"/>
</dbReference>
<comment type="similarity">
    <text evidence="2 14 16">Belongs to the thiolase-like superfamily. Beta-ketoacyl-ACP synthases family.</text>
</comment>
<keyword evidence="5 14" id="KW-0444">Lipid biosynthesis</keyword>
<dbReference type="PROSITE" id="PS52004">
    <property type="entry name" value="KS3_2"/>
    <property type="match status" value="1"/>
</dbReference>
<feature type="active site" description="For beta-ketoacyl synthase activity" evidence="15">
    <location>
        <position position="196"/>
    </location>
</feature>
<evidence type="ECO:0000259" key="18">
    <source>
        <dbReference type="PROSITE" id="PS52004"/>
    </source>
</evidence>
<keyword evidence="8" id="KW-0443">Lipid metabolism</keyword>
<feature type="region of interest" description="Disordered" evidence="17">
    <location>
        <begin position="240"/>
        <end position="259"/>
    </location>
</feature>
<evidence type="ECO:0000256" key="16">
    <source>
        <dbReference type="RuleBase" id="RU003694"/>
    </source>
</evidence>
<dbReference type="UniPathway" id="UPA00094"/>
<accession>A0A1G8JXH9</accession>
<dbReference type="Pfam" id="PF02801">
    <property type="entry name" value="Ketoacyl-synt_C"/>
    <property type="match status" value="1"/>
</dbReference>
<dbReference type="InterPro" id="IPR014030">
    <property type="entry name" value="Ketoacyl_synth_N"/>
</dbReference>
<dbReference type="FunFam" id="3.40.47.10:FF:000009">
    <property type="entry name" value="3-oxoacyl-[acyl-carrier-protein] synthase 2"/>
    <property type="match status" value="1"/>
</dbReference>
<evidence type="ECO:0000256" key="12">
    <source>
        <dbReference type="ARBA" id="ARBA00047318"/>
    </source>
</evidence>
<sequence>MYAGLSPHCGLYISFPQKEKLLYFTVIIFRGETMRNRVVITGVGAITPLGNNAKEFWEGLLTGKSGVDYITAFDTEGFSTKFAAEVKDFHPEEYMDKKDIKRTDRFVQFAIAAARMAVEDAGLEITEENAENIGVYIGSGIGGLGTWEEQHTLLMEKGPRRVSPFFVPMMIANMASGQVSIVLGAKGPNSAAITACASATNSIGDAFKIIERGIADVMITGGTEASIRPMAVAGFSNAKALSSRNDDPKKASRPFDNDRDGFVMGEGSGILVLESLEHAKKRGANILAEIIGYGMSADAYHLTQPAPGGEGAARAMKAALKDAEIAPEEVSYINAHGTSTDYNDKFETMAIKKSLGDYAYKVAISSTKSMTGHLLGAAGGIEAIACVLALRDQIVPPTINYETPDPECDLDYVPNEARKMDVTVALSNSLGFGGHNATIVFKKYVD</sequence>
<dbReference type="Pfam" id="PF00109">
    <property type="entry name" value="ketoacyl-synt"/>
    <property type="match status" value="1"/>
</dbReference>
<dbReference type="EC" id="2.3.1.179" evidence="3 14"/>
<dbReference type="NCBIfam" id="TIGR03150">
    <property type="entry name" value="fabF"/>
    <property type="match status" value="1"/>
</dbReference>
<evidence type="ECO:0000256" key="9">
    <source>
        <dbReference type="ARBA" id="ARBA00023160"/>
    </source>
</evidence>
<keyword evidence="7" id="KW-0276">Fatty acid metabolism</keyword>
<comment type="catalytic activity">
    <reaction evidence="13 14">
        <text>a fatty acyl-[ACP] + malonyl-[ACP] + H(+) = a 3-oxoacyl-[ACP] + holo-[ACP] + CO2</text>
        <dbReference type="Rhea" id="RHEA:22836"/>
        <dbReference type="Rhea" id="RHEA-COMP:9623"/>
        <dbReference type="Rhea" id="RHEA-COMP:9685"/>
        <dbReference type="Rhea" id="RHEA-COMP:9916"/>
        <dbReference type="Rhea" id="RHEA-COMP:14125"/>
        <dbReference type="ChEBI" id="CHEBI:15378"/>
        <dbReference type="ChEBI" id="CHEBI:16526"/>
        <dbReference type="ChEBI" id="CHEBI:64479"/>
        <dbReference type="ChEBI" id="CHEBI:78449"/>
        <dbReference type="ChEBI" id="CHEBI:78776"/>
        <dbReference type="ChEBI" id="CHEBI:138651"/>
    </reaction>
</comment>
<gene>
    <name evidence="19" type="ORF">SAMN04487909_103197</name>
</gene>
<dbReference type="NCBIfam" id="NF005589">
    <property type="entry name" value="PRK07314.1"/>
    <property type="match status" value="1"/>
</dbReference>
<dbReference type="GO" id="GO:0006633">
    <property type="term" value="P:fatty acid biosynthetic process"/>
    <property type="evidence" value="ECO:0007669"/>
    <property type="project" value="UniProtKB-UniRule"/>
</dbReference>
<organism evidence="19 20">
    <name type="scientific">Aneurinibacillus migulanus</name>
    <name type="common">Bacillus migulanus</name>
    <dbReference type="NCBI Taxonomy" id="47500"/>
    <lineage>
        <taxon>Bacteria</taxon>
        <taxon>Bacillati</taxon>
        <taxon>Bacillota</taxon>
        <taxon>Bacilli</taxon>
        <taxon>Bacillales</taxon>
        <taxon>Paenibacillaceae</taxon>
        <taxon>Aneurinibacillus group</taxon>
        <taxon>Aneurinibacillus</taxon>
    </lineage>
</organism>
<evidence type="ECO:0000256" key="10">
    <source>
        <dbReference type="ARBA" id="ARBA00023315"/>
    </source>
</evidence>
<evidence type="ECO:0000256" key="13">
    <source>
        <dbReference type="ARBA" id="ARBA00047659"/>
    </source>
</evidence>
<dbReference type="NCBIfam" id="NF004970">
    <property type="entry name" value="PRK06333.1"/>
    <property type="match status" value="1"/>
</dbReference>
<dbReference type="InterPro" id="IPR017568">
    <property type="entry name" value="3-oxoacyl-ACP_synth-2"/>
</dbReference>
<dbReference type="EMBL" id="FNED01000003">
    <property type="protein sequence ID" value="SDI35859.1"/>
    <property type="molecule type" value="Genomic_DNA"/>
</dbReference>
<evidence type="ECO:0000256" key="17">
    <source>
        <dbReference type="SAM" id="MobiDB-lite"/>
    </source>
</evidence>
<comment type="function">
    <text evidence="11 14">Involved in the type II fatty acid elongation cycle. Catalyzes the elongation of a wide range of acyl-ACP by the addition of two carbons from malonyl-ACP to an acyl acceptor. Can efficiently catalyze the conversion of palmitoleoyl-ACP (cis-hexadec-9-enoyl-ACP) to cis-vaccenoyl-ACP (cis-octadec-11-enoyl-ACP), an essential step in the thermal regulation of fatty acid composition.</text>
</comment>